<accession>A0A444UEN4</accession>
<dbReference type="InterPro" id="IPR029058">
    <property type="entry name" value="AB_hydrolase_fold"/>
</dbReference>
<proteinExistence type="predicted"/>
<dbReference type="InterPro" id="IPR010662">
    <property type="entry name" value="RBBP9/YdeN"/>
</dbReference>
<dbReference type="GO" id="GO:0016787">
    <property type="term" value="F:hydrolase activity"/>
    <property type="evidence" value="ECO:0007669"/>
    <property type="project" value="InterPro"/>
</dbReference>
<evidence type="ECO:0000259" key="1">
    <source>
        <dbReference type="Pfam" id="PF06021"/>
    </source>
</evidence>
<reference evidence="2 3" key="1">
    <citation type="submission" date="2019-01" db="EMBL/GenBank/DDBJ databases">
        <title>Draft Genome and Complete Hox-Cluster Characterization of the Sterlet Sturgeon (Acipenser ruthenus).</title>
        <authorList>
            <person name="Wei Q."/>
        </authorList>
    </citation>
    <scope>NUCLEOTIDE SEQUENCE [LARGE SCALE GENOMIC DNA]</scope>
    <source>
        <strain evidence="2">WHYD16114868_AA</strain>
        <tissue evidence="2">Blood</tissue>
    </source>
</reference>
<name>A0A444UEN4_ACIRT</name>
<dbReference type="InterPro" id="IPR016181">
    <property type="entry name" value="Acyl_CoA_acyltransferase"/>
</dbReference>
<evidence type="ECO:0000313" key="2">
    <source>
        <dbReference type="EMBL" id="RXM33650.1"/>
    </source>
</evidence>
<protein>
    <submittedName>
        <fullName evidence="2">Glycine N-acyltransferase-like protein 3</fullName>
    </submittedName>
</protein>
<sequence length="380" mass="43363">MLALGTEELRIAESALKEFFPQSIKVYGCLFNLNREKPHNLEVLVDSWPDFKTVICKPHSKSVRDREGVFNIYSVFSKNKDNLRKLLEETGVVEWSAFALFAGIEIGHVDMMKELAVSKNTPSKIGSVMHVMMLRDVRRLPQLPSESDASPRLSSLDESHAELVNKTWSFGGTEISYRSVKNYIQNFPNFCILDESGSPVAWILLYQHCALGLLYTLPECRRKGWARIPEMQCLLKNMPDPMTARESIWVPFMEKELHCDEETVIIGHSSGAAAAMRYAETHKVYGIVLVSAYVSDLKDENERESGYFNRPWQWETIQTNCRQIVQFGSTDDPFLPWSEQQQVADGLGAELHKYTDRGHFQNTQFHELINVVQKIVNGPA</sequence>
<dbReference type="GO" id="GO:0047961">
    <property type="term" value="F:glycine N-acyltransferase activity"/>
    <property type="evidence" value="ECO:0007669"/>
    <property type="project" value="InterPro"/>
</dbReference>
<gene>
    <name evidence="2" type="ORF">EOD39_5276</name>
</gene>
<dbReference type="AlphaFoldDB" id="A0A444UEN4"/>
<dbReference type="SUPFAM" id="SSF55729">
    <property type="entry name" value="Acyl-CoA N-acyltransferases (Nat)"/>
    <property type="match status" value="1"/>
</dbReference>
<dbReference type="SUPFAM" id="SSF53474">
    <property type="entry name" value="alpha/beta-Hydrolases"/>
    <property type="match status" value="1"/>
</dbReference>
<dbReference type="EMBL" id="SCEB01214706">
    <property type="protein sequence ID" value="RXM33650.1"/>
    <property type="molecule type" value="Genomic_DNA"/>
</dbReference>
<keyword evidence="3" id="KW-1185">Reference proteome</keyword>
<keyword evidence="2" id="KW-0808">Transferase</keyword>
<feature type="domain" description="Glycine N-acyltransferase N-terminal" evidence="1">
    <location>
        <begin position="6"/>
        <end position="188"/>
    </location>
</feature>
<organism evidence="2 3">
    <name type="scientific">Acipenser ruthenus</name>
    <name type="common">Sterlet sturgeon</name>
    <dbReference type="NCBI Taxonomy" id="7906"/>
    <lineage>
        <taxon>Eukaryota</taxon>
        <taxon>Metazoa</taxon>
        <taxon>Chordata</taxon>
        <taxon>Craniata</taxon>
        <taxon>Vertebrata</taxon>
        <taxon>Euteleostomi</taxon>
        <taxon>Actinopterygii</taxon>
        <taxon>Chondrostei</taxon>
        <taxon>Acipenseriformes</taxon>
        <taxon>Acipenseridae</taxon>
        <taxon>Acipenser</taxon>
    </lineage>
</organism>
<evidence type="ECO:0000313" key="3">
    <source>
        <dbReference type="Proteomes" id="UP000289886"/>
    </source>
</evidence>
<dbReference type="PANTHER" id="PTHR15394:SF3">
    <property type="entry name" value="SERINE HYDROLASE RBBP9"/>
    <property type="match status" value="1"/>
</dbReference>
<dbReference type="Proteomes" id="UP000289886">
    <property type="component" value="Unassembled WGS sequence"/>
</dbReference>
<dbReference type="Pfam" id="PF06821">
    <property type="entry name" value="Ser_hydrolase"/>
    <property type="match status" value="1"/>
</dbReference>
<dbReference type="Pfam" id="PF06021">
    <property type="entry name" value="Gly_acyl_tr_N"/>
    <property type="match status" value="1"/>
</dbReference>
<keyword evidence="2" id="KW-0012">Acyltransferase</keyword>
<dbReference type="Gene3D" id="3.40.50.1820">
    <property type="entry name" value="alpha/beta hydrolase"/>
    <property type="match status" value="1"/>
</dbReference>
<comment type="caution">
    <text evidence="2">The sequence shown here is derived from an EMBL/GenBank/DDBJ whole genome shotgun (WGS) entry which is preliminary data.</text>
</comment>
<dbReference type="PANTHER" id="PTHR15394">
    <property type="entry name" value="SERINE HYDROLASE RBBP9"/>
    <property type="match status" value="1"/>
</dbReference>
<dbReference type="GO" id="GO:0005739">
    <property type="term" value="C:mitochondrion"/>
    <property type="evidence" value="ECO:0007669"/>
    <property type="project" value="InterPro"/>
</dbReference>
<dbReference type="InterPro" id="IPR015938">
    <property type="entry name" value="Glycine_N-acyltransferase_N"/>
</dbReference>